<dbReference type="Proteomes" id="UP000663879">
    <property type="component" value="Unassembled WGS sequence"/>
</dbReference>
<dbReference type="Pfam" id="PF02141">
    <property type="entry name" value="DENN"/>
    <property type="match status" value="1"/>
</dbReference>
<dbReference type="PANTHER" id="PTHR12296">
    <property type="entry name" value="DENN DOMAIN-CONTAINING PROTEIN 4"/>
    <property type="match status" value="1"/>
</dbReference>
<dbReference type="GO" id="GO:0005085">
    <property type="term" value="F:guanyl-nucleotide exchange factor activity"/>
    <property type="evidence" value="ECO:0007669"/>
    <property type="project" value="UniProtKB-KW"/>
</dbReference>
<dbReference type="OrthoDB" id="75250at2759"/>
<dbReference type="Gene3D" id="1.25.40.10">
    <property type="entry name" value="Tetratricopeptide repeat domain"/>
    <property type="match status" value="1"/>
</dbReference>
<feature type="domain" description="UDENN" evidence="3">
    <location>
        <begin position="216"/>
        <end position="682"/>
    </location>
</feature>
<name>A0A813MFT7_9BILA</name>
<dbReference type="SMART" id="SM00800">
    <property type="entry name" value="uDENN"/>
    <property type="match status" value="1"/>
</dbReference>
<dbReference type="InterPro" id="IPR005112">
    <property type="entry name" value="dDENN_dom"/>
</dbReference>
<dbReference type="GO" id="GO:0031410">
    <property type="term" value="C:cytoplasmic vesicle"/>
    <property type="evidence" value="ECO:0007669"/>
    <property type="project" value="TreeGrafter"/>
</dbReference>
<evidence type="ECO:0000313" key="5">
    <source>
        <dbReference type="EMBL" id="CAF0721231.1"/>
    </source>
</evidence>
<comment type="caution">
    <text evidence="5">The sequence shown here is derived from an EMBL/GenBank/DDBJ whole genome shotgun (WGS) entry which is preliminary data.</text>
</comment>
<proteinExistence type="predicted"/>
<dbReference type="InterPro" id="IPR043153">
    <property type="entry name" value="DENN_C"/>
</dbReference>
<dbReference type="Pfam" id="PF03456">
    <property type="entry name" value="uDENN"/>
    <property type="match status" value="1"/>
</dbReference>
<protein>
    <submittedName>
        <fullName evidence="5">Uncharacterized protein</fullName>
    </submittedName>
</protein>
<dbReference type="InterPro" id="IPR023341">
    <property type="entry name" value="MABP"/>
</dbReference>
<dbReference type="Gene3D" id="2.100.10.50">
    <property type="match status" value="1"/>
</dbReference>
<dbReference type="PROSITE" id="PS50211">
    <property type="entry name" value="DENN"/>
    <property type="match status" value="1"/>
</dbReference>
<dbReference type="EMBL" id="CAJNOC010000162">
    <property type="protein sequence ID" value="CAF0721231.1"/>
    <property type="molecule type" value="Genomic_DNA"/>
</dbReference>
<dbReference type="InterPro" id="IPR037516">
    <property type="entry name" value="Tripartite_DENN"/>
</dbReference>
<accession>A0A813MFT7</accession>
<dbReference type="Gene3D" id="3.40.50.11500">
    <property type="match status" value="1"/>
</dbReference>
<dbReference type="SMART" id="SM00801">
    <property type="entry name" value="dDENN"/>
    <property type="match status" value="1"/>
</dbReference>
<evidence type="ECO:0000313" key="6">
    <source>
        <dbReference type="Proteomes" id="UP000663879"/>
    </source>
</evidence>
<dbReference type="PANTHER" id="PTHR12296:SF30">
    <property type="entry name" value="DENN DOMAIN-CONTAINING PROTEIN CRAG"/>
    <property type="match status" value="1"/>
</dbReference>
<dbReference type="InterPro" id="IPR001194">
    <property type="entry name" value="cDENN_dom"/>
</dbReference>
<dbReference type="PROSITE" id="PS51498">
    <property type="entry name" value="MABP"/>
    <property type="match status" value="1"/>
</dbReference>
<gene>
    <name evidence="5" type="ORF">OXX778_LOCUS2173</name>
</gene>
<dbReference type="SMART" id="SM00799">
    <property type="entry name" value="DENN"/>
    <property type="match status" value="1"/>
</dbReference>
<sequence length="1874" mass="217924">MSNLNLNSNLTQNENKRIFEYFLVAGLPPKLTAKSTNTDTFQPLNRDQHEKLIFQNADHQSNDKKDPIVDIAIMNKTLNEGIPNGYDCLKYTSNGNLANLCSESMFNKTEMYLLIRRGLDKPPIADIGIFYEDRETIKEGCTVLRKTIGDNSANLNISNLNTDRVYITYRRLSDLACNSLAMIDLCVIITSKGEHVPHSFNKINKNLNIGLFGSSIFLCYKKTWIQAPQIKYTPSILFKYPQNDHVDLPIRNDVASFGLPMGATIESWPKSSESNRNNVYLCNLKPIFSTFVLNINSDDGSVIEKVYGSTITFYEDFDENFLNEDQCSMLNYTKNDPNQSKSLHSNKSLIILSRDPLFDTFKSFLLFLFNKYTKKPFLKNNSELIIPIERYLSYLIYDVPFPTLQKPHVLVHLTDKESDCLSVNLPTEIALPQSGASFVELLFNLDVENSINVFVFAILQRSIMVHSLRRQVLTSVVEAISSIIFPFIWKLSYLPMCPLNFYQLIDAPVSFIFGMDTRFFDYFDTPQNVICIDLDTNTIKIPNERNTISSKILPRRVVNYLRDKLTNILTDLHQLYRERNSMQTNSNREEVEIKKRLRNLELSIRETFLKAMAHILSNYKQFLRTVTRRPDVRAIDRNISKFFDIEGFLKSHSSSQQFYNELIRTQLFYDCIMNLSFTSELELSLAESYALFADLCSKINQNPYDEIKLMMLNNSINSQTVVLFPPVLDAEFLNQLCPDLTNIEPHDMISNGSAFIYDENLNSFPKLKSEIYLNLNSNVSSSVDLDISIGSRINTENQLIENFRKNSISRAETQSNSSGLSQNINKKLNRVQNTPIGIRTKSEKLHASKKMEQKLNFKPANSIKQAQKNYYLKSKYHAHCYLSNAYALWFIYLPELIKEFDDMKKMLMDYAFTVLARMQEHKVIQPDEICYRIMMQLCLVYNFPTIAVRVYFHMKKYNIDISPITYSYYNKALIETTNWPSFDQDKWAKIRLMWQVISKFKENLKLRRERENRTKRTSKNLKKKRNSTLKSKKIINENFNVEPLIRHQLDFRNLDSKPKSKHLVFVSPNLAKFQNIDRKFDYNEHNFLLKSTGLVFISYQLIKNENKREPRHLIKTSSLPENLNCTNITNKKDSNDIKSIHNDPLGAFLNQEKKFVEKIEVEKNSKEDTKKRLFDYKPFEHKEIEKSDFIFGKNESNNINTSYDSDVYSDDYTDSDEDDYYDESVAYEDDSDVEVDMPFSSRSEGEGHRKDFDSHSQSKNSTKGFTIDIENIVISSNNTNKTTPETNGSKKGSGFFSNFSSPFLSPFNPKTNNLLKRLEDSLETSASKLKEASQFITDKSLEMKDTFIPKSITSYSLKTQQVFNNVVKSTSSFTFRQGSNQKNLNGTPNKSKIDNDINSKHVQDLFNLEPFPTDDTYKPLDFNFWAIDNRVNCSLENKARNCLIEVQMSTCNYCDNCKAFLYDEEIMSGWTLNDSDLNIKCQRCSASMVPNLYIKIKDLENMKIFLHDQNKTIPETESESHPFTEGMNDSQENIPINSTICTMEFNVNYLSPLVVRKELENIILNESQENDYICLIDEKFMTDHKIIFWNLMWYFKRIGLDCTHLETVLLNSRIKFTANEAQISVDNSNFFDYKALNINLSKPQYHNHPYVRISCMWDNLVLHNQTKTHEVPLYLSWLINNFKIVDQQSKHRLLRVLTQEDLKYLRSSSIKPISLTKLIDIITRNIKESEIAIPINNLLRERMITKVNFTSLYREILYLVIVALEREYIDIDAFDTEYKETYKNLISKEQIKEWIRNSDQPPNYIAVWCRRLFSICLKIANSLNIIENGCSAYDCKRNCLNPNIFVQTPGDNGFKFEIEGIKDNKYVPDRVYKG</sequence>
<dbReference type="InterPro" id="IPR011990">
    <property type="entry name" value="TPR-like_helical_dom_sf"/>
</dbReference>
<feature type="domain" description="MABP" evidence="4">
    <location>
        <begin position="65"/>
        <end position="224"/>
    </location>
</feature>
<reference evidence="5" key="1">
    <citation type="submission" date="2021-02" db="EMBL/GenBank/DDBJ databases">
        <authorList>
            <person name="Nowell W R."/>
        </authorList>
    </citation>
    <scope>NUCLEOTIDE SEQUENCE</scope>
    <source>
        <strain evidence="5">Ploen Becks lab</strain>
    </source>
</reference>
<keyword evidence="1" id="KW-0344">Guanine-nucleotide releasing factor</keyword>
<organism evidence="5 6">
    <name type="scientific">Brachionus calyciflorus</name>
    <dbReference type="NCBI Taxonomy" id="104777"/>
    <lineage>
        <taxon>Eukaryota</taxon>
        <taxon>Metazoa</taxon>
        <taxon>Spiralia</taxon>
        <taxon>Gnathifera</taxon>
        <taxon>Rotifera</taxon>
        <taxon>Eurotatoria</taxon>
        <taxon>Monogononta</taxon>
        <taxon>Pseudotrocha</taxon>
        <taxon>Ploima</taxon>
        <taxon>Brachionidae</taxon>
        <taxon>Brachionus</taxon>
    </lineage>
</organism>
<evidence type="ECO:0000259" key="4">
    <source>
        <dbReference type="PROSITE" id="PS51498"/>
    </source>
</evidence>
<evidence type="ECO:0000256" key="1">
    <source>
        <dbReference type="ARBA" id="ARBA00022658"/>
    </source>
</evidence>
<feature type="region of interest" description="Disordered" evidence="2">
    <location>
        <begin position="1232"/>
        <end position="1262"/>
    </location>
</feature>
<dbReference type="InterPro" id="IPR005113">
    <property type="entry name" value="uDENN_dom"/>
</dbReference>
<evidence type="ECO:0000256" key="2">
    <source>
        <dbReference type="SAM" id="MobiDB-lite"/>
    </source>
</evidence>
<feature type="compositionally biased region" description="Basic and acidic residues" evidence="2">
    <location>
        <begin position="1243"/>
        <end position="1256"/>
    </location>
</feature>
<dbReference type="InterPro" id="IPR051696">
    <property type="entry name" value="DENN_Domain_GEFs"/>
</dbReference>
<dbReference type="GO" id="GO:0032483">
    <property type="term" value="P:regulation of Rab protein signal transduction"/>
    <property type="evidence" value="ECO:0007669"/>
    <property type="project" value="TreeGrafter"/>
</dbReference>
<keyword evidence="6" id="KW-1185">Reference proteome</keyword>
<evidence type="ECO:0000259" key="3">
    <source>
        <dbReference type="PROSITE" id="PS50211"/>
    </source>
</evidence>